<dbReference type="EMBL" id="BLQM01000365">
    <property type="protein sequence ID" value="GMH85786.1"/>
    <property type="molecule type" value="Genomic_DNA"/>
</dbReference>
<accession>A0A9W7BBZ4</accession>
<comment type="caution">
    <text evidence="2">The sequence shown here is derived from an EMBL/GenBank/DDBJ whole genome shotgun (WGS) entry which is preliminary data.</text>
</comment>
<sequence>MLGLLWAVRPPPKSESDLKISVSDSSVPSAIRTTSESDNTIQSNVENDGDDSGGEGSLEEGRKSDSGSGGSGSGSGSGSSEGERFGLGRWGEVGEGELERFGSP</sequence>
<dbReference type="Proteomes" id="UP001162640">
    <property type="component" value="Unassembled WGS sequence"/>
</dbReference>
<feature type="non-terminal residue" evidence="2">
    <location>
        <position position="1"/>
    </location>
</feature>
<dbReference type="AlphaFoldDB" id="A0A9W7BBZ4"/>
<feature type="region of interest" description="Disordered" evidence="1">
    <location>
        <begin position="1"/>
        <end position="104"/>
    </location>
</feature>
<evidence type="ECO:0000256" key="1">
    <source>
        <dbReference type="SAM" id="MobiDB-lite"/>
    </source>
</evidence>
<feature type="compositionally biased region" description="Polar residues" evidence="1">
    <location>
        <begin position="22"/>
        <end position="46"/>
    </location>
</feature>
<feature type="non-terminal residue" evidence="2">
    <location>
        <position position="104"/>
    </location>
</feature>
<feature type="compositionally biased region" description="Gly residues" evidence="1">
    <location>
        <begin position="67"/>
        <end position="79"/>
    </location>
</feature>
<gene>
    <name evidence="2" type="ORF">TL16_g10340</name>
</gene>
<name>A0A9W7BBZ4_9STRA</name>
<evidence type="ECO:0000313" key="3">
    <source>
        <dbReference type="Proteomes" id="UP001162640"/>
    </source>
</evidence>
<protein>
    <submittedName>
        <fullName evidence="2">Uncharacterized protein</fullName>
    </submittedName>
</protein>
<reference evidence="3" key="1">
    <citation type="journal article" date="2023" name="Commun. Biol.">
        <title>Genome analysis of Parmales, the sister group of diatoms, reveals the evolutionary specialization of diatoms from phago-mixotrophs to photoautotrophs.</title>
        <authorList>
            <person name="Ban H."/>
            <person name="Sato S."/>
            <person name="Yoshikawa S."/>
            <person name="Yamada K."/>
            <person name="Nakamura Y."/>
            <person name="Ichinomiya M."/>
            <person name="Sato N."/>
            <person name="Blanc-Mathieu R."/>
            <person name="Endo H."/>
            <person name="Kuwata A."/>
            <person name="Ogata H."/>
        </authorList>
    </citation>
    <scope>NUCLEOTIDE SEQUENCE [LARGE SCALE GENOMIC DNA]</scope>
</reference>
<organism evidence="2 3">
    <name type="scientific">Triparma laevis f. inornata</name>
    <dbReference type="NCBI Taxonomy" id="1714386"/>
    <lineage>
        <taxon>Eukaryota</taxon>
        <taxon>Sar</taxon>
        <taxon>Stramenopiles</taxon>
        <taxon>Ochrophyta</taxon>
        <taxon>Bolidophyceae</taxon>
        <taxon>Parmales</taxon>
        <taxon>Triparmaceae</taxon>
        <taxon>Triparma</taxon>
    </lineage>
</organism>
<evidence type="ECO:0000313" key="2">
    <source>
        <dbReference type="EMBL" id="GMH85786.1"/>
    </source>
</evidence>
<proteinExistence type="predicted"/>